<organism evidence="1 2">
    <name type="scientific">Naganishia vaughanmartiniae</name>
    <dbReference type="NCBI Taxonomy" id="1424756"/>
    <lineage>
        <taxon>Eukaryota</taxon>
        <taxon>Fungi</taxon>
        <taxon>Dikarya</taxon>
        <taxon>Basidiomycota</taxon>
        <taxon>Agaricomycotina</taxon>
        <taxon>Tremellomycetes</taxon>
        <taxon>Filobasidiales</taxon>
        <taxon>Filobasidiaceae</taxon>
        <taxon>Naganishia</taxon>
    </lineage>
</organism>
<reference evidence="1" key="1">
    <citation type="submission" date="2023-04" db="EMBL/GenBank/DDBJ databases">
        <title>Draft Genome sequencing of Naganishia species isolated from polar environments using Oxford Nanopore Technology.</title>
        <authorList>
            <person name="Leo P."/>
            <person name="Venkateswaran K."/>
        </authorList>
    </citation>
    <scope>NUCLEOTIDE SEQUENCE</scope>
    <source>
        <strain evidence="1">MNA-CCFEE 5425</strain>
    </source>
</reference>
<dbReference type="EMBL" id="JASBWU010000012">
    <property type="protein sequence ID" value="KAJ9117465.1"/>
    <property type="molecule type" value="Genomic_DNA"/>
</dbReference>
<gene>
    <name evidence="1" type="ORF">QFC22_004315</name>
</gene>
<sequence>MRPAPASSSSTTPQQQQPPPPATKSFQSARLPTSAPTLVFLGIDDRPAAAAHHPTSPEDATPAKVDPKSPQGVPYFAIAVPAPAPPPQEQGTAEEEKSENTAFLPGLKRAHEFVEPRLAGSVLDPWQANIFAEARAMIGTS</sequence>
<evidence type="ECO:0000313" key="1">
    <source>
        <dbReference type="EMBL" id="KAJ9117465.1"/>
    </source>
</evidence>
<comment type="caution">
    <text evidence="1">The sequence shown here is derived from an EMBL/GenBank/DDBJ whole genome shotgun (WGS) entry which is preliminary data.</text>
</comment>
<dbReference type="Proteomes" id="UP001243375">
    <property type="component" value="Unassembled WGS sequence"/>
</dbReference>
<protein>
    <submittedName>
        <fullName evidence="1">Uncharacterized protein</fullName>
    </submittedName>
</protein>
<accession>A0ACC2X269</accession>
<name>A0ACC2X269_9TREE</name>
<keyword evidence="2" id="KW-1185">Reference proteome</keyword>
<evidence type="ECO:0000313" key="2">
    <source>
        <dbReference type="Proteomes" id="UP001243375"/>
    </source>
</evidence>
<proteinExistence type="predicted"/>